<gene>
    <name evidence="13" type="primary">cysS</name>
    <name evidence="15" type="ORF">RINTHH_11260</name>
</gene>
<proteinExistence type="inferred from homology"/>
<feature type="domain" description="Cysteinyl-tRNA synthetase class Ia DALR" evidence="14">
    <location>
        <begin position="363"/>
        <end position="433"/>
    </location>
</feature>
<evidence type="ECO:0000256" key="5">
    <source>
        <dbReference type="ARBA" id="ARBA00022598"/>
    </source>
</evidence>
<keyword evidence="10 13" id="KW-0648">Protein biosynthesis</keyword>
<dbReference type="AlphaFoldDB" id="M1X5F0"/>
<dbReference type="GO" id="GO:0005829">
    <property type="term" value="C:cytosol"/>
    <property type="evidence" value="ECO:0007669"/>
    <property type="project" value="TreeGrafter"/>
</dbReference>
<dbReference type="EMBL" id="CAIY01000044">
    <property type="protein sequence ID" value="CCH67281.1"/>
    <property type="molecule type" value="Genomic_DNA"/>
</dbReference>
<comment type="cofactor">
    <cofactor evidence="13">
        <name>Zn(2+)</name>
        <dbReference type="ChEBI" id="CHEBI:29105"/>
    </cofactor>
    <text evidence="13">Binds 1 zinc ion per subunit.</text>
</comment>
<sequence length="488" mass="56282">MNLTVYNTFTRRQEPFRTIEPGKVKMYCCGVTVYDYCHLGHARSYIVWDTIRQYLKWRGYEVRYIQNFTDIDDKILNRAKETSSTMTLVANRFIDEYFVDMHRLNVKDADEYPRVTEYIFEIQQLIQDLQKKDFAYATDGNVYYRVESFPNYGKLSGRRLDDMKSGASGRVGTKNGKFTKKQHPFDFALWKSAKPGEPAWDSPWGRGRPGWHIECSAMIHSSLGSAIDIHGGGSDLIFPHHENEIAQSEAAMNEPLARYWTHNGMVMVDGQKMSKSLLNFITIRDLLDGKWFMHPQPVDPMAVRLFVLQAHYRKPLDFTSEALITAENSWNNLKDALLFGPRYGERFAWQTTSSSLITEVVEKFQISGDDDFNFSGSLAVLFELAKELRREANILVHEGSTQKSSVELYSQWQTLVSLAHVLGLDAIPEEKTHNTDTLSASEIEVLIQERHEARKNKNFLESDRIRHQLKEQGINLVDGKDGTRWHRG</sequence>
<dbReference type="FunFam" id="3.40.50.620:FF:000009">
    <property type="entry name" value="Cysteine--tRNA ligase"/>
    <property type="match status" value="1"/>
</dbReference>
<dbReference type="InterPro" id="IPR009080">
    <property type="entry name" value="tRNAsynth_Ia_anticodon-bd"/>
</dbReference>
<evidence type="ECO:0000256" key="11">
    <source>
        <dbReference type="ARBA" id="ARBA00023146"/>
    </source>
</evidence>
<keyword evidence="6 13" id="KW-0479">Metal-binding</keyword>
<dbReference type="PRINTS" id="PR00983">
    <property type="entry name" value="TRNASYNTHCYS"/>
</dbReference>
<keyword evidence="4 13" id="KW-0963">Cytoplasm</keyword>
<feature type="binding site" evidence="13">
    <location>
        <position position="215"/>
    </location>
    <ligand>
        <name>Zn(2+)</name>
        <dbReference type="ChEBI" id="CHEBI:29105"/>
    </ligand>
</feature>
<evidence type="ECO:0000256" key="10">
    <source>
        <dbReference type="ARBA" id="ARBA00022917"/>
    </source>
</evidence>
<dbReference type="InterPro" id="IPR024909">
    <property type="entry name" value="Cys-tRNA/MSH_ligase"/>
</dbReference>
<evidence type="ECO:0000256" key="1">
    <source>
        <dbReference type="ARBA" id="ARBA00004496"/>
    </source>
</evidence>
<comment type="caution">
    <text evidence="15">The sequence shown here is derived from an EMBL/GenBank/DDBJ whole genome shotgun (WGS) entry which is preliminary data.</text>
</comment>
<feature type="binding site" evidence="13">
    <location>
        <position position="244"/>
    </location>
    <ligand>
        <name>Zn(2+)</name>
        <dbReference type="ChEBI" id="CHEBI:29105"/>
    </ligand>
</feature>
<dbReference type="Pfam" id="PF01406">
    <property type="entry name" value="tRNA-synt_1e"/>
    <property type="match status" value="1"/>
</dbReference>
<dbReference type="Gene3D" id="3.40.50.620">
    <property type="entry name" value="HUPs"/>
    <property type="match status" value="1"/>
</dbReference>
<evidence type="ECO:0000256" key="8">
    <source>
        <dbReference type="ARBA" id="ARBA00022833"/>
    </source>
</evidence>
<evidence type="ECO:0000313" key="16">
    <source>
        <dbReference type="Proteomes" id="UP000053051"/>
    </source>
</evidence>
<comment type="subunit">
    <text evidence="3 13">Monomer.</text>
</comment>
<dbReference type="CDD" id="cd00672">
    <property type="entry name" value="CysRS_core"/>
    <property type="match status" value="1"/>
</dbReference>
<evidence type="ECO:0000256" key="13">
    <source>
        <dbReference type="HAMAP-Rule" id="MF_00041"/>
    </source>
</evidence>
<feature type="short sequence motif" description="'KMSKS' region" evidence="13">
    <location>
        <begin position="272"/>
        <end position="276"/>
    </location>
</feature>
<dbReference type="PANTHER" id="PTHR10890">
    <property type="entry name" value="CYSTEINYL-TRNA SYNTHETASE"/>
    <property type="match status" value="1"/>
</dbReference>
<keyword evidence="8 13" id="KW-0862">Zinc</keyword>
<dbReference type="RefSeq" id="WP_008233635.1">
    <property type="nucleotide sequence ID" value="NZ_CAIY01000044.1"/>
</dbReference>
<feature type="binding site" evidence="13">
    <location>
        <position position="275"/>
    </location>
    <ligand>
        <name>ATP</name>
        <dbReference type="ChEBI" id="CHEBI:30616"/>
    </ligand>
</feature>
<dbReference type="GO" id="GO:0006423">
    <property type="term" value="P:cysteinyl-tRNA aminoacylation"/>
    <property type="evidence" value="ECO:0007669"/>
    <property type="project" value="UniProtKB-UniRule"/>
</dbReference>
<dbReference type="NCBIfam" id="TIGR00435">
    <property type="entry name" value="cysS"/>
    <property type="match status" value="1"/>
</dbReference>
<evidence type="ECO:0000313" key="15">
    <source>
        <dbReference type="EMBL" id="CCH67281.1"/>
    </source>
</evidence>
<evidence type="ECO:0000259" key="14">
    <source>
        <dbReference type="SMART" id="SM00840"/>
    </source>
</evidence>
<dbReference type="SUPFAM" id="SSF47323">
    <property type="entry name" value="Anticodon-binding domain of a subclass of class I aminoacyl-tRNA synthetases"/>
    <property type="match status" value="1"/>
</dbReference>
<feature type="binding site" evidence="13">
    <location>
        <position position="29"/>
    </location>
    <ligand>
        <name>Zn(2+)</name>
        <dbReference type="ChEBI" id="CHEBI:29105"/>
    </ligand>
</feature>
<evidence type="ECO:0000256" key="2">
    <source>
        <dbReference type="ARBA" id="ARBA00005594"/>
    </source>
</evidence>
<evidence type="ECO:0000256" key="9">
    <source>
        <dbReference type="ARBA" id="ARBA00022840"/>
    </source>
</evidence>
<evidence type="ECO:0000256" key="4">
    <source>
        <dbReference type="ARBA" id="ARBA00022490"/>
    </source>
</evidence>
<reference evidence="15 16" key="1">
    <citation type="submission" date="2012-05" db="EMBL/GenBank/DDBJ databases">
        <authorList>
            <person name="Hilton J."/>
        </authorList>
    </citation>
    <scope>NUCLEOTIDE SEQUENCE [LARGE SCALE GENOMIC DNA]</scope>
    <source>
        <strain evidence="15 16">HH01</strain>
    </source>
</reference>
<dbReference type="InterPro" id="IPR032678">
    <property type="entry name" value="tRNA-synt_1_cat_dom"/>
</dbReference>
<dbReference type="HAMAP" id="MF_00041">
    <property type="entry name" value="Cys_tRNA_synth"/>
    <property type="match status" value="1"/>
</dbReference>
<reference evidence="16" key="2">
    <citation type="submission" date="2016-01" db="EMBL/GenBank/DDBJ databases">
        <title>Diatom-associated endosymboitic cyanobacterium lacks core nitrogen metabolism enzymes.</title>
        <authorList>
            <person name="Hilton J.A."/>
            <person name="Foster R.A."/>
            <person name="Tripp H.J."/>
            <person name="Carter B.J."/>
            <person name="Zehr J.P."/>
            <person name="Villareal T.A."/>
        </authorList>
    </citation>
    <scope>NUCLEOTIDE SEQUENCE [LARGE SCALE GENOMIC DNA]</scope>
    <source>
        <strain evidence="16">HH01</strain>
    </source>
</reference>
<comment type="similarity">
    <text evidence="2 13">Belongs to the class-I aminoacyl-tRNA synthetase family.</text>
</comment>
<dbReference type="InterPro" id="IPR015803">
    <property type="entry name" value="Cys-tRNA-ligase"/>
</dbReference>
<dbReference type="GO" id="GO:0008270">
    <property type="term" value="F:zinc ion binding"/>
    <property type="evidence" value="ECO:0007669"/>
    <property type="project" value="UniProtKB-UniRule"/>
</dbReference>
<dbReference type="PANTHER" id="PTHR10890:SF3">
    <property type="entry name" value="CYSTEINE--TRNA LIGASE, CYTOPLASMIC"/>
    <property type="match status" value="1"/>
</dbReference>
<dbReference type="STRING" id="1165094.RINTHH_11260"/>
<feature type="binding site" evidence="13">
    <location>
        <position position="240"/>
    </location>
    <ligand>
        <name>Zn(2+)</name>
        <dbReference type="ChEBI" id="CHEBI:29105"/>
    </ligand>
</feature>
<comment type="subcellular location">
    <subcellularLocation>
        <location evidence="1 13">Cytoplasm</location>
    </subcellularLocation>
</comment>
<evidence type="ECO:0000256" key="6">
    <source>
        <dbReference type="ARBA" id="ARBA00022723"/>
    </source>
</evidence>
<name>M1X5F0_9NOST</name>
<dbReference type="EC" id="6.1.1.16" evidence="13"/>
<dbReference type="InterPro" id="IPR014729">
    <property type="entry name" value="Rossmann-like_a/b/a_fold"/>
</dbReference>
<dbReference type="SMART" id="SM00840">
    <property type="entry name" value="DALR_2"/>
    <property type="match status" value="1"/>
</dbReference>
<keyword evidence="5 13" id="KW-0436">Ligase</keyword>
<protein>
    <recommendedName>
        <fullName evidence="13">Cysteine--tRNA ligase</fullName>
        <ecNumber evidence="13">6.1.1.16</ecNumber>
    </recommendedName>
    <alternativeName>
        <fullName evidence="13">Cysteinyl-tRNA synthetase</fullName>
        <shortName evidence="13">CysRS</shortName>
    </alternativeName>
</protein>
<keyword evidence="7 13" id="KW-0547">Nucleotide-binding</keyword>
<comment type="catalytic activity">
    <reaction evidence="12 13">
        <text>tRNA(Cys) + L-cysteine + ATP = L-cysteinyl-tRNA(Cys) + AMP + diphosphate</text>
        <dbReference type="Rhea" id="RHEA:17773"/>
        <dbReference type="Rhea" id="RHEA-COMP:9661"/>
        <dbReference type="Rhea" id="RHEA-COMP:9679"/>
        <dbReference type="ChEBI" id="CHEBI:30616"/>
        <dbReference type="ChEBI" id="CHEBI:33019"/>
        <dbReference type="ChEBI" id="CHEBI:35235"/>
        <dbReference type="ChEBI" id="CHEBI:78442"/>
        <dbReference type="ChEBI" id="CHEBI:78517"/>
        <dbReference type="ChEBI" id="CHEBI:456215"/>
        <dbReference type="EC" id="6.1.1.16"/>
    </reaction>
</comment>
<evidence type="ECO:0000256" key="7">
    <source>
        <dbReference type="ARBA" id="ARBA00022741"/>
    </source>
</evidence>
<evidence type="ECO:0000256" key="12">
    <source>
        <dbReference type="ARBA" id="ARBA00047398"/>
    </source>
</evidence>
<keyword evidence="9 13" id="KW-0067">ATP-binding</keyword>
<dbReference type="SUPFAM" id="SSF52374">
    <property type="entry name" value="Nucleotidylyl transferase"/>
    <property type="match status" value="1"/>
</dbReference>
<organism evidence="15 16">
    <name type="scientific">Richelia intracellularis HH01</name>
    <dbReference type="NCBI Taxonomy" id="1165094"/>
    <lineage>
        <taxon>Bacteria</taxon>
        <taxon>Bacillati</taxon>
        <taxon>Cyanobacteriota</taxon>
        <taxon>Cyanophyceae</taxon>
        <taxon>Nostocales</taxon>
        <taxon>Nostocaceae</taxon>
        <taxon>Richelia</taxon>
    </lineage>
</organism>
<feature type="short sequence motif" description="'HIGH' region" evidence="13">
    <location>
        <begin position="31"/>
        <end position="41"/>
    </location>
</feature>
<keyword evidence="16" id="KW-1185">Reference proteome</keyword>
<dbReference type="Proteomes" id="UP000053051">
    <property type="component" value="Unassembled WGS sequence"/>
</dbReference>
<dbReference type="InterPro" id="IPR015273">
    <property type="entry name" value="Cys-tRNA-synt_Ia_DALR"/>
</dbReference>
<dbReference type="OrthoDB" id="9815130at2"/>
<evidence type="ECO:0000256" key="3">
    <source>
        <dbReference type="ARBA" id="ARBA00011245"/>
    </source>
</evidence>
<keyword evidence="11 13" id="KW-0030">Aminoacyl-tRNA synthetase</keyword>
<dbReference type="Gene3D" id="1.20.120.1910">
    <property type="entry name" value="Cysteine-tRNA ligase, C-terminal anti-codon recognition domain"/>
    <property type="match status" value="1"/>
</dbReference>
<dbReference type="Pfam" id="PF09190">
    <property type="entry name" value="DALR_2"/>
    <property type="match status" value="1"/>
</dbReference>
<accession>M1X5F0</accession>
<dbReference type="GO" id="GO:0004817">
    <property type="term" value="F:cysteine-tRNA ligase activity"/>
    <property type="evidence" value="ECO:0007669"/>
    <property type="project" value="UniProtKB-UniRule"/>
</dbReference>
<dbReference type="GO" id="GO:0005524">
    <property type="term" value="F:ATP binding"/>
    <property type="evidence" value="ECO:0007669"/>
    <property type="project" value="UniProtKB-UniRule"/>
</dbReference>